<feature type="domain" description="ABC transporter" evidence="5">
    <location>
        <begin position="4"/>
        <end position="237"/>
    </location>
</feature>
<dbReference type="Gene3D" id="3.40.50.300">
    <property type="entry name" value="P-loop containing nucleotide triphosphate hydrolases"/>
    <property type="match status" value="1"/>
</dbReference>
<dbReference type="InterPro" id="IPR003439">
    <property type="entry name" value="ABC_transporter-like_ATP-bd"/>
</dbReference>
<name>A0A848J6A9_9BACT</name>
<evidence type="ECO:0000256" key="2">
    <source>
        <dbReference type="ARBA" id="ARBA00022448"/>
    </source>
</evidence>
<dbReference type="EMBL" id="JABBNU010000010">
    <property type="protein sequence ID" value="NMM50004.1"/>
    <property type="molecule type" value="Genomic_DNA"/>
</dbReference>
<keyword evidence="2" id="KW-0813">Transport</keyword>
<keyword evidence="4 6" id="KW-0067">ATP-binding</keyword>
<dbReference type="PROSITE" id="PS00211">
    <property type="entry name" value="ABC_TRANSPORTER_1"/>
    <property type="match status" value="1"/>
</dbReference>
<sequence length="298" mass="33844">MVNIQFNNVFKHFGNKAAIKDLSFDTSSYNRIVFLGTSGSGKTTSLKLINKLIQHDKGDIYLNGDTINDLNPVLLRRNIGYMIQKGGLFPHRTVRENIMTVPELINMNRKEAEERLDMLIDFVKIDKSYLGKMPDQLSGGEQQRVGIARALIGQAELVLMDEPFGALDPLTARDIRNDFLQIQSDLGFTSVLVTHNIMEAIEFGELIILLHEGELMQAGSVLDLLFTPNNSFVKQFFDENRFELELQAVKVKDIKPFISVLNGHKDKLAIRELMSVSDQRTDILNAFEMFKSDYKSRN</sequence>
<evidence type="ECO:0000256" key="3">
    <source>
        <dbReference type="ARBA" id="ARBA00022741"/>
    </source>
</evidence>
<accession>A0A848J6A9</accession>
<dbReference type="GO" id="GO:0016887">
    <property type="term" value="F:ATP hydrolysis activity"/>
    <property type="evidence" value="ECO:0007669"/>
    <property type="project" value="InterPro"/>
</dbReference>
<keyword evidence="7" id="KW-1185">Reference proteome</keyword>
<organism evidence="6 7">
    <name type="scientific">Marinigracilibium pacificum</name>
    <dbReference type="NCBI Taxonomy" id="2729599"/>
    <lineage>
        <taxon>Bacteria</taxon>
        <taxon>Pseudomonadati</taxon>
        <taxon>Bacteroidota</taxon>
        <taxon>Cytophagia</taxon>
        <taxon>Cytophagales</taxon>
        <taxon>Flammeovirgaceae</taxon>
        <taxon>Marinigracilibium</taxon>
    </lineage>
</organism>
<proteinExistence type="inferred from homology"/>
<keyword evidence="3" id="KW-0547">Nucleotide-binding</keyword>
<evidence type="ECO:0000313" key="7">
    <source>
        <dbReference type="Proteomes" id="UP000559010"/>
    </source>
</evidence>
<comment type="similarity">
    <text evidence="1">Belongs to the ABC transporter superfamily.</text>
</comment>
<dbReference type="PANTHER" id="PTHR43117:SF5">
    <property type="entry name" value="GLYCINE BETAINE UPTAKE SYSTEM ATP-BINDING PROTEIN YEHX"/>
    <property type="match status" value="1"/>
</dbReference>
<dbReference type="FunFam" id="3.40.50.300:FF:000425">
    <property type="entry name" value="Probable ABC transporter, ATP-binding subunit"/>
    <property type="match status" value="1"/>
</dbReference>
<evidence type="ECO:0000259" key="5">
    <source>
        <dbReference type="PROSITE" id="PS50893"/>
    </source>
</evidence>
<reference evidence="6 7" key="1">
    <citation type="submission" date="2020-04" db="EMBL/GenBank/DDBJ databases">
        <title>Flammeovirgaceae bacterium KN852 isolated from deep sea.</title>
        <authorList>
            <person name="Zhang D.-C."/>
        </authorList>
    </citation>
    <scope>NUCLEOTIDE SEQUENCE [LARGE SCALE GENOMIC DNA]</scope>
    <source>
        <strain evidence="6 7">KN852</strain>
    </source>
</reference>
<dbReference type="Pfam" id="PF00005">
    <property type="entry name" value="ABC_tran"/>
    <property type="match status" value="1"/>
</dbReference>
<dbReference type="PANTHER" id="PTHR43117">
    <property type="entry name" value="OSMOPROTECTANT IMPORT ATP-BINDING PROTEIN OSMV"/>
    <property type="match status" value="1"/>
</dbReference>
<dbReference type="SMART" id="SM00382">
    <property type="entry name" value="AAA"/>
    <property type="match status" value="1"/>
</dbReference>
<dbReference type="InterPro" id="IPR027417">
    <property type="entry name" value="P-loop_NTPase"/>
</dbReference>
<evidence type="ECO:0000256" key="4">
    <source>
        <dbReference type="ARBA" id="ARBA00022840"/>
    </source>
</evidence>
<dbReference type="RefSeq" id="WP_169683965.1">
    <property type="nucleotide sequence ID" value="NZ_JABBNU010000010.1"/>
</dbReference>
<evidence type="ECO:0000313" key="6">
    <source>
        <dbReference type="EMBL" id="NMM50004.1"/>
    </source>
</evidence>
<dbReference type="InterPro" id="IPR017871">
    <property type="entry name" value="ABC_transporter-like_CS"/>
</dbReference>
<dbReference type="SUPFAM" id="SSF52540">
    <property type="entry name" value="P-loop containing nucleoside triphosphate hydrolases"/>
    <property type="match status" value="1"/>
</dbReference>
<dbReference type="AlphaFoldDB" id="A0A848J6A9"/>
<dbReference type="GO" id="GO:0015697">
    <property type="term" value="P:quaternary ammonium group transport"/>
    <property type="evidence" value="ECO:0007669"/>
    <property type="project" value="UniProtKB-ARBA"/>
</dbReference>
<dbReference type="Proteomes" id="UP000559010">
    <property type="component" value="Unassembled WGS sequence"/>
</dbReference>
<gene>
    <name evidence="6" type="ORF">HH304_16475</name>
</gene>
<dbReference type="GO" id="GO:0005524">
    <property type="term" value="F:ATP binding"/>
    <property type="evidence" value="ECO:0007669"/>
    <property type="project" value="UniProtKB-KW"/>
</dbReference>
<protein>
    <submittedName>
        <fullName evidence="6">ABC transporter ATP-binding protein</fullName>
    </submittedName>
</protein>
<dbReference type="InterPro" id="IPR003593">
    <property type="entry name" value="AAA+_ATPase"/>
</dbReference>
<comment type="caution">
    <text evidence="6">The sequence shown here is derived from an EMBL/GenBank/DDBJ whole genome shotgun (WGS) entry which is preliminary data.</text>
</comment>
<dbReference type="PROSITE" id="PS50893">
    <property type="entry name" value="ABC_TRANSPORTER_2"/>
    <property type="match status" value="1"/>
</dbReference>
<evidence type="ECO:0000256" key="1">
    <source>
        <dbReference type="ARBA" id="ARBA00005417"/>
    </source>
</evidence>